<evidence type="ECO:0000256" key="1">
    <source>
        <dbReference type="SAM" id="Coils"/>
    </source>
</evidence>
<evidence type="ECO:0000313" key="2">
    <source>
        <dbReference type="EMBL" id="KFB43106.1"/>
    </source>
</evidence>
<dbReference type="EnsemblMetazoa" id="ASIC010902-RA">
    <property type="protein sequence ID" value="ASIC010902-PA"/>
    <property type="gene ID" value="ASIC010902"/>
</dbReference>
<name>A0A084VYR2_ANOSI</name>
<keyword evidence="4" id="KW-1185">Reference proteome</keyword>
<organism evidence="2">
    <name type="scientific">Anopheles sinensis</name>
    <name type="common">Mosquito</name>
    <dbReference type="NCBI Taxonomy" id="74873"/>
    <lineage>
        <taxon>Eukaryota</taxon>
        <taxon>Metazoa</taxon>
        <taxon>Ecdysozoa</taxon>
        <taxon>Arthropoda</taxon>
        <taxon>Hexapoda</taxon>
        <taxon>Insecta</taxon>
        <taxon>Pterygota</taxon>
        <taxon>Neoptera</taxon>
        <taxon>Endopterygota</taxon>
        <taxon>Diptera</taxon>
        <taxon>Nematocera</taxon>
        <taxon>Culicoidea</taxon>
        <taxon>Culicidae</taxon>
        <taxon>Anophelinae</taxon>
        <taxon>Anopheles</taxon>
    </lineage>
</organism>
<evidence type="ECO:0000313" key="3">
    <source>
        <dbReference type="EnsemblMetazoa" id="ASIC010902-PA"/>
    </source>
</evidence>
<feature type="coiled-coil region" evidence="1">
    <location>
        <begin position="1"/>
        <end position="39"/>
    </location>
</feature>
<reference evidence="2 4" key="1">
    <citation type="journal article" date="2014" name="BMC Genomics">
        <title>Genome sequence of Anopheles sinensis provides insight into genetics basis of mosquito competence for malaria parasites.</title>
        <authorList>
            <person name="Zhou D."/>
            <person name="Zhang D."/>
            <person name="Ding G."/>
            <person name="Shi L."/>
            <person name="Hou Q."/>
            <person name="Ye Y."/>
            <person name="Xu Y."/>
            <person name="Zhou H."/>
            <person name="Xiong C."/>
            <person name="Li S."/>
            <person name="Yu J."/>
            <person name="Hong S."/>
            <person name="Yu X."/>
            <person name="Zou P."/>
            <person name="Chen C."/>
            <person name="Chang X."/>
            <person name="Wang W."/>
            <person name="Lv Y."/>
            <person name="Sun Y."/>
            <person name="Ma L."/>
            <person name="Shen B."/>
            <person name="Zhu C."/>
        </authorList>
    </citation>
    <scope>NUCLEOTIDE SEQUENCE [LARGE SCALE GENOMIC DNA]</scope>
</reference>
<accession>A0A084VYR2</accession>
<dbReference type="VEuPathDB" id="VectorBase:ASIC010902"/>
<keyword evidence="1" id="KW-0175">Coiled coil</keyword>
<dbReference type="EMBL" id="KE525233">
    <property type="protein sequence ID" value="KFB43106.1"/>
    <property type="molecule type" value="Genomic_DNA"/>
</dbReference>
<evidence type="ECO:0000313" key="4">
    <source>
        <dbReference type="Proteomes" id="UP000030765"/>
    </source>
</evidence>
<sequence length="50" mass="6157">MEMKRIAVEKEQRENMEHRERVEEALKLLRRDVRHSRTELEVLANILRKS</sequence>
<gene>
    <name evidence="2" type="ORF">ZHAS_00010902</name>
</gene>
<dbReference type="AlphaFoldDB" id="A0A084VYR2"/>
<proteinExistence type="predicted"/>
<reference evidence="3" key="2">
    <citation type="submission" date="2020-05" db="UniProtKB">
        <authorList>
            <consortium name="EnsemblMetazoa"/>
        </authorList>
    </citation>
    <scope>IDENTIFICATION</scope>
</reference>
<dbReference type="EMBL" id="ATLV01018408">
    <property type="status" value="NOT_ANNOTATED_CDS"/>
    <property type="molecule type" value="Genomic_DNA"/>
</dbReference>
<dbReference type="Proteomes" id="UP000030765">
    <property type="component" value="Unassembled WGS sequence"/>
</dbReference>
<protein>
    <submittedName>
        <fullName evidence="2 3">Uncharacterized protein</fullName>
    </submittedName>
</protein>